<keyword evidence="2" id="KW-1185">Reference proteome</keyword>
<comment type="caution">
    <text evidence="1">The sequence shown here is derived from an EMBL/GenBank/DDBJ whole genome shotgun (WGS) entry which is preliminary data.</text>
</comment>
<gene>
    <name evidence="1" type="ORF">Nepgr_005299</name>
</gene>
<dbReference type="Proteomes" id="UP001279734">
    <property type="component" value="Unassembled WGS sequence"/>
</dbReference>
<sequence length="189" mass="20537">MGSEALATMGQNLPERDFPCLQTIKKVSFKVNSSVRDSRVCAGFSSSPVTPVFQSDYCKGLVGAHHSVTHEISSIDSSDASLFPILESEQNFMTNSVGISASSHLCCEGLNPADIGCHRDSATYDPDAVVHAGNLEMKDLGPDTDRACVNRQGIQYGGSSQHHEHDLMLNWGYLCSMVTIIRSSRGLRW</sequence>
<name>A0AAD3S2X9_NEPGR</name>
<dbReference type="AlphaFoldDB" id="A0AAD3S2X9"/>
<dbReference type="EMBL" id="BSYO01000004">
    <property type="protein sequence ID" value="GMH03460.1"/>
    <property type="molecule type" value="Genomic_DNA"/>
</dbReference>
<evidence type="ECO:0000313" key="1">
    <source>
        <dbReference type="EMBL" id="GMH03460.1"/>
    </source>
</evidence>
<evidence type="ECO:0000313" key="2">
    <source>
        <dbReference type="Proteomes" id="UP001279734"/>
    </source>
</evidence>
<protein>
    <submittedName>
        <fullName evidence="1">Uncharacterized protein</fullName>
    </submittedName>
</protein>
<organism evidence="1 2">
    <name type="scientific">Nepenthes gracilis</name>
    <name type="common">Slender pitcher plant</name>
    <dbReference type="NCBI Taxonomy" id="150966"/>
    <lineage>
        <taxon>Eukaryota</taxon>
        <taxon>Viridiplantae</taxon>
        <taxon>Streptophyta</taxon>
        <taxon>Embryophyta</taxon>
        <taxon>Tracheophyta</taxon>
        <taxon>Spermatophyta</taxon>
        <taxon>Magnoliopsida</taxon>
        <taxon>eudicotyledons</taxon>
        <taxon>Gunneridae</taxon>
        <taxon>Pentapetalae</taxon>
        <taxon>Caryophyllales</taxon>
        <taxon>Nepenthaceae</taxon>
        <taxon>Nepenthes</taxon>
    </lineage>
</organism>
<reference evidence="1" key="1">
    <citation type="submission" date="2023-05" db="EMBL/GenBank/DDBJ databases">
        <title>Nepenthes gracilis genome sequencing.</title>
        <authorList>
            <person name="Fukushima K."/>
        </authorList>
    </citation>
    <scope>NUCLEOTIDE SEQUENCE</scope>
    <source>
        <strain evidence="1">SING2019-196</strain>
    </source>
</reference>
<proteinExistence type="predicted"/>
<accession>A0AAD3S2X9</accession>